<reference evidence="1" key="1">
    <citation type="journal article" date="2013" name="J. Plant Res.">
        <title>Effect of fungi and light on seed germination of three Opuntia species from semiarid lands of central Mexico.</title>
        <authorList>
            <person name="Delgado-Sanchez P."/>
            <person name="Jimenez-Bremont J.F."/>
            <person name="Guerrero-Gonzalez Mde L."/>
            <person name="Flores J."/>
        </authorList>
    </citation>
    <scope>NUCLEOTIDE SEQUENCE</scope>
    <source>
        <tissue evidence="1">Cladode</tissue>
    </source>
</reference>
<dbReference type="AlphaFoldDB" id="A0A7C9ENL4"/>
<reference evidence="1" key="2">
    <citation type="submission" date="2020-07" db="EMBL/GenBank/DDBJ databases">
        <authorList>
            <person name="Vera ALvarez R."/>
            <person name="Arias-Moreno D.M."/>
            <person name="Jimenez-Jacinto V."/>
            <person name="Jimenez-Bremont J.F."/>
            <person name="Swaminathan K."/>
            <person name="Moose S.P."/>
            <person name="Guerrero-Gonzalez M.L."/>
            <person name="Marino-Ramirez L."/>
            <person name="Landsman D."/>
            <person name="Rodriguez-Kessler M."/>
            <person name="Delgado-Sanchez P."/>
        </authorList>
    </citation>
    <scope>NUCLEOTIDE SEQUENCE</scope>
    <source>
        <tissue evidence="1">Cladode</tissue>
    </source>
</reference>
<organism evidence="1">
    <name type="scientific">Opuntia streptacantha</name>
    <name type="common">Prickly pear cactus</name>
    <name type="synonym">Opuntia cardona</name>
    <dbReference type="NCBI Taxonomy" id="393608"/>
    <lineage>
        <taxon>Eukaryota</taxon>
        <taxon>Viridiplantae</taxon>
        <taxon>Streptophyta</taxon>
        <taxon>Embryophyta</taxon>
        <taxon>Tracheophyta</taxon>
        <taxon>Spermatophyta</taxon>
        <taxon>Magnoliopsida</taxon>
        <taxon>eudicotyledons</taxon>
        <taxon>Gunneridae</taxon>
        <taxon>Pentapetalae</taxon>
        <taxon>Caryophyllales</taxon>
        <taxon>Cactineae</taxon>
        <taxon>Cactaceae</taxon>
        <taxon>Opuntioideae</taxon>
        <taxon>Opuntia</taxon>
    </lineage>
</organism>
<evidence type="ECO:0000313" key="1">
    <source>
        <dbReference type="EMBL" id="MBA4666508.1"/>
    </source>
</evidence>
<dbReference type="EMBL" id="GISG01231843">
    <property type="protein sequence ID" value="MBA4666508.1"/>
    <property type="molecule type" value="Transcribed_RNA"/>
</dbReference>
<name>A0A7C9ENL4_OPUST</name>
<sequence>MIVAPISDMATIKPSKVGAASKLNSFLMYKTAPAIVALSHPCSKFPTVAAIATSTAPLIVNPIFLFQLLDQLLRERSRVSENSNHYQAAIRATKYGFKRTKKEDTS</sequence>
<protein>
    <submittedName>
        <fullName evidence="1">Uncharacterized protein</fullName>
    </submittedName>
</protein>
<proteinExistence type="predicted"/>
<accession>A0A7C9ENL4</accession>